<dbReference type="Gene3D" id="3.40.50.10810">
    <property type="entry name" value="Tandem AAA-ATPase domain"/>
    <property type="match status" value="1"/>
</dbReference>
<dbReference type="InterPro" id="IPR027417">
    <property type="entry name" value="P-loop_NTPase"/>
</dbReference>
<dbReference type="InterPro" id="IPR022707">
    <property type="entry name" value="Mot1_central_dom"/>
</dbReference>
<dbReference type="GO" id="GO:0004386">
    <property type="term" value="F:helicase activity"/>
    <property type="evidence" value="ECO:0007669"/>
    <property type="project" value="UniProtKB-KW"/>
</dbReference>
<dbReference type="InterPro" id="IPR049730">
    <property type="entry name" value="SNF2/RAD54-like_C"/>
</dbReference>
<dbReference type="Gene3D" id="1.25.10.10">
    <property type="entry name" value="Leucine-rich Repeat Variant"/>
    <property type="match status" value="2"/>
</dbReference>
<keyword evidence="8" id="KW-0539">Nucleus</keyword>
<evidence type="ECO:0000256" key="6">
    <source>
        <dbReference type="ARBA" id="ARBA00022840"/>
    </source>
</evidence>
<dbReference type="InterPro" id="IPR001650">
    <property type="entry name" value="Helicase_C-like"/>
</dbReference>
<dbReference type="RefSeq" id="XP_052947058.1">
    <property type="nucleotide sequence ID" value="XM_053089400.1"/>
</dbReference>
<dbReference type="SMART" id="SM00487">
    <property type="entry name" value="DEXDc"/>
    <property type="match status" value="1"/>
</dbReference>
<dbReference type="GO" id="GO:0005634">
    <property type="term" value="C:nucleus"/>
    <property type="evidence" value="ECO:0007669"/>
    <property type="project" value="UniProtKB-SubCell"/>
</dbReference>
<dbReference type="SMART" id="SM00490">
    <property type="entry name" value="HELICc"/>
    <property type="match status" value="1"/>
</dbReference>
<accession>A0AA38HBH8</accession>
<evidence type="ECO:0000256" key="9">
    <source>
        <dbReference type="SAM" id="MobiDB-lite"/>
    </source>
</evidence>
<keyword evidence="13" id="KW-1185">Reference proteome</keyword>
<dbReference type="FunFam" id="3.40.50.10810:FF:000042">
    <property type="entry name" value="SNF2 family helicase-like protein"/>
    <property type="match status" value="1"/>
</dbReference>
<keyword evidence="4" id="KW-0378">Hydrolase</keyword>
<dbReference type="Pfam" id="PF00271">
    <property type="entry name" value="Helicase_C"/>
    <property type="match status" value="1"/>
</dbReference>
<dbReference type="InterPro" id="IPR038718">
    <property type="entry name" value="SNF2-like_sf"/>
</dbReference>
<dbReference type="PROSITE" id="PS51194">
    <property type="entry name" value="HELICASE_CTER"/>
    <property type="match status" value="1"/>
</dbReference>
<dbReference type="GeneID" id="77728605"/>
<comment type="caution">
    <text evidence="12">The sequence shown here is derived from an EMBL/GenBank/DDBJ whole genome shotgun (WGS) entry which is preliminary data.</text>
</comment>
<keyword evidence="3" id="KW-0547">Nucleotide-binding</keyword>
<reference evidence="12" key="1">
    <citation type="journal article" date="2022" name="G3 (Bethesda)">
        <title>High quality genome of the basidiomycete yeast Dioszegia hungarica PDD-24b-2 isolated from cloud water.</title>
        <authorList>
            <person name="Jarrige D."/>
            <person name="Haridas S."/>
            <person name="Bleykasten-Grosshans C."/>
            <person name="Joly M."/>
            <person name="Nadalig T."/>
            <person name="Sancelme M."/>
            <person name="Vuilleumier S."/>
            <person name="Grigoriev I.V."/>
            <person name="Amato P."/>
            <person name="Bringel F."/>
        </authorList>
    </citation>
    <scope>NUCLEOTIDE SEQUENCE</scope>
    <source>
        <strain evidence="12">PDD-24b-2</strain>
    </source>
</reference>
<dbReference type="PROSITE" id="PS51192">
    <property type="entry name" value="HELICASE_ATP_BIND_1"/>
    <property type="match status" value="1"/>
</dbReference>
<feature type="region of interest" description="Disordered" evidence="9">
    <location>
        <begin position="39"/>
        <end position="62"/>
    </location>
</feature>
<evidence type="ECO:0000313" key="12">
    <source>
        <dbReference type="EMBL" id="KAI9637281.1"/>
    </source>
</evidence>
<dbReference type="GO" id="GO:0005524">
    <property type="term" value="F:ATP binding"/>
    <property type="evidence" value="ECO:0007669"/>
    <property type="project" value="UniProtKB-KW"/>
</dbReference>
<name>A0AA38HBH8_9TREE</name>
<feature type="compositionally biased region" description="Basic and acidic residues" evidence="9">
    <location>
        <begin position="39"/>
        <end position="61"/>
    </location>
</feature>
<dbReference type="InterPro" id="IPR044078">
    <property type="entry name" value="Mot1_ATP-bd"/>
</dbReference>
<evidence type="ECO:0000256" key="8">
    <source>
        <dbReference type="ARBA" id="ARBA00023242"/>
    </source>
</evidence>
<dbReference type="InterPro" id="IPR016024">
    <property type="entry name" value="ARM-type_fold"/>
</dbReference>
<evidence type="ECO:0000256" key="3">
    <source>
        <dbReference type="ARBA" id="ARBA00022741"/>
    </source>
</evidence>
<evidence type="ECO:0000259" key="10">
    <source>
        <dbReference type="PROSITE" id="PS51192"/>
    </source>
</evidence>
<gene>
    <name evidence="12" type="ORF">MKK02DRAFT_36333</name>
</gene>
<feature type="compositionally biased region" description="Low complexity" evidence="9">
    <location>
        <begin position="248"/>
        <end position="268"/>
    </location>
</feature>
<dbReference type="GO" id="GO:0017025">
    <property type="term" value="F:TBP-class protein binding"/>
    <property type="evidence" value="ECO:0007669"/>
    <property type="project" value="InterPro"/>
</dbReference>
<dbReference type="FunFam" id="3.40.50.300:FF:001793">
    <property type="entry name" value="TATA-binding protein-associated factor"/>
    <property type="match status" value="1"/>
</dbReference>
<dbReference type="InterPro" id="IPR014001">
    <property type="entry name" value="Helicase_ATP-bd"/>
</dbReference>
<dbReference type="GO" id="GO:0003677">
    <property type="term" value="F:DNA binding"/>
    <property type="evidence" value="ECO:0007669"/>
    <property type="project" value="UniProtKB-KW"/>
</dbReference>
<feature type="region of interest" description="Disordered" evidence="9">
    <location>
        <begin position="244"/>
        <end position="278"/>
    </location>
</feature>
<keyword evidence="6" id="KW-0067">ATP-binding</keyword>
<feature type="domain" description="Helicase ATP-binding" evidence="10">
    <location>
        <begin position="1294"/>
        <end position="1467"/>
    </location>
</feature>
<dbReference type="Gene3D" id="3.40.50.300">
    <property type="entry name" value="P-loop containing nucleotide triphosphate hydrolases"/>
    <property type="match status" value="1"/>
</dbReference>
<dbReference type="Pfam" id="PF12054">
    <property type="entry name" value="DUF3535"/>
    <property type="match status" value="1"/>
</dbReference>
<dbReference type="InterPro" id="IPR044972">
    <property type="entry name" value="Mot1"/>
</dbReference>
<dbReference type="Proteomes" id="UP001164286">
    <property type="component" value="Unassembled WGS sequence"/>
</dbReference>
<dbReference type="SUPFAM" id="SSF48371">
    <property type="entry name" value="ARM repeat"/>
    <property type="match status" value="1"/>
</dbReference>
<feature type="domain" description="Helicase C-terminal" evidence="11">
    <location>
        <begin position="1632"/>
        <end position="1797"/>
    </location>
</feature>
<dbReference type="PANTHER" id="PTHR36498">
    <property type="entry name" value="TATA-BINDING PROTEIN-ASSOCIATED FACTOR 172"/>
    <property type="match status" value="1"/>
</dbReference>
<evidence type="ECO:0000256" key="4">
    <source>
        <dbReference type="ARBA" id="ARBA00022801"/>
    </source>
</evidence>
<evidence type="ECO:0000256" key="2">
    <source>
        <dbReference type="ARBA" id="ARBA00022737"/>
    </source>
</evidence>
<evidence type="ECO:0000256" key="5">
    <source>
        <dbReference type="ARBA" id="ARBA00022806"/>
    </source>
</evidence>
<dbReference type="EMBL" id="JAKWFO010000004">
    <property type="protein sequence ID" value="KAI9637281.1"/>
    <property type="molecule type" value="Genomic_DNA"/>
</dbReference>
<keyword evidence="5 12" id="KW-0347">Helicase</keyword>
<dbReference type="Pfam" id="PF00176">
    <property type="entry name" value="SNF2-rel_dom"/>
    <property type="match status" value="1"/>
</dbReference>
<keyword evidence="7" id="KW-0238">DNA-binding</keyword>
<dbReference type="CDD" id="cd18793">
    <property type="entry name" value="SF2_C_SNF"/>
    <property type="match status" value="1"/>
</dbReference>
<evidence type="ECO:0000256" key="7">
    <source>
        <dbReference type="ARBA" id="ARBA00023125"/>
    </source>
</evidence>
<dbReference type="SUPFAM" id="SSF52540">
    <property type="entry name" value="P-loop containing nucleoside triphosphate hydrolases"/>
    <property type="match status" value="2"/>
</dbReference>
<dbReference type="PANTHER" id="PTHR36498:SF1">
    <property type="entry name" value="TATA-BINDING PROTEIN-ASSOCIATED FACTOR 172"/>
    <property type="match status" value="1"/>
</dbReference>
<comment type="subcellular location">
    <subcellularLocation>
        <location evidence="1">Nucleus</location>
    </subcellularLocation>
</comment>
<dbReference type="GO" id="GO:0016887">
    <property type="term" value="F:ATP hydrolysis activity"/>
    <property type="evidence" value="ECO:0007669"/>
    <property type="project" value="InterPro"/>
</dbReference>
<evidence type="ECO:0000259" key="11">
    <source>
        <dbReference type="PROSITE" id="PS51194"/>
    </source>
</evidence>
<dbReference type="InterPro" id="IPR000330">
    <property type="entry name" value="SNF2_N"/>
</dbReference>
<protein>
    <submittedName>
        <fullName evidence="12">Helicase</fullName>
    </submittedName>
</protein>
<dbReference type="InterPro" id="IPR011989">
    <property type="entry name" value="ARM-like"/>
</dbReference>
<sequence length="1862" mass="201850">MSYRQDKLILLLETGTSSAVRRTASKQLAELTSKIYKAARPDDSVKKQEAGPSTRDVKPKNPDAVALHATVSEDEAWDEALETISKLVPILRSKQSESRSAAAHALGLLANYLPPHSSSLVPPPSVPFDTSPVDILDLVQNGGTLLASAGREYIAKPSTGDKAKRRQAMMGSIGLGDAVGWGDDVDKVIGDDEEDMGKGATGAEAVKVETPPVDIFEGLSARQAIMLKRKKGNVAEEANKMRKLNEQAAKPTAPASSATPTPKLSPGTPTTPLPPAPAGAVVIDPGAKARAAAVSGGGGQVEPTLDADGNAVSQARAALIKVQSTESPWVTVLTEIIPFLSDPAWQARHGAAQGIMEIIRSLPSLDDTVLLPLARHFLTLQALDRFGDFLGDTVVAPVRETSAQGLGVCLKYLSVGAVREVHGTLVQMIRQTWAKRGKEGSGREKWERFSWEIRHAGLLGLKYEVAVRGDLLGVAEDGMKVEPEAFSLIDDVVDVAILSMKDADDDVRTVAASTLLAIAGQLAETLPTDRLRSIFDTVWHCLANDQDELGSSIGAIMDLLGTMLAHPRFIQLFETTQNSHLIPSIYPFRRHPIVSVRLAVVSALHRISTADNLSQAHWKRPEYFAYLFENLILEQNPEIRRISMEALKVGMSTPGAQLEGVEDWYGLVMTPVGQPLDPDLFQSGIGAKKSGGHNVDKAMMAGDLGLVDAEIMWETRIDGAKALGYLRSLGSTEDLDFLRSALSSGSAHKALMATIIIQEWAYQADRTHFGPAVSLSSHPGAATLIPILIKLIESPPRSTYTEMTTLLRRIQADCQALLSAFGTEGRLVKKLIPTLPKKVDAAASTSPDVFTLATAQSAATTQFDSLFGQLGKSAAKSAGPGLQDRQRKVIVSIGYYAVMKDRYDTQVAAGVAGALVALRVLPAKFGGLIKAIMDSIKKEESTILQTRSAHSISAFIAFCSSPLFDRPVNPSTKVVSNLFTFLCSDTSITPVFRAESAVDGIETLREEKEAAAKAARKKGKHQAEEEESEAELGMRVTRRGALQAFRELARAGREGLFEVVPRMWEGVGAGLLAHFPAGSSAEGADAKLRTTPQAGQEVIDALTSLRLISPDLDSRLHPRLATLLPSILLALQSSFAIIRHTAALCLAALCDVMIDQAMKAVVDGVVPLIGDARRVQARQGAVEAVHHIIKLLDIKALPYVLFLIVPILGRMSDPDESVRLLSTSTFASLIKMVPLEAGIPDPHNFSPDLLAKRDEERQFLTQLLDGSKAEQYEIPIEIKADLRQYQKDGVSWLAFLAKYQLHGILCDDMGLGKSLQSICIIGSKHHERLTRHRLSASRDSAHLPSLIVCPPTLTGHWFYEILKFTSSLRPLQYVGTHAQRAHLRPSLTSYDVIITSYETVRADIAELGKINWLYCVLDEGHIIKNAKTKLAAAVKCIKAQHRLLLSGTPIQNNLLELWSLFDFLMPGFLGSERGFQEKFGKPVMADREGKATPKEREAATVALETLHKQVLPFLLRRLKEDVLQDLPPKIIQDYYCDLSPIQSVLYDEFAKSRAAEEAGEEVQTATAESAPAASGQGHVFQSLQYLRKLCNHPALVLEGGDGMGRWDELKGRAGLGKEVGLRDLGNAPKLEALRQLLNDCGIGLPSADKISDSPSHRVLIFCQLRPMLDLIETSLFAPHMPTVTYMRMDGSTDPRKRHAVVQTFNDNPAIDVLLLTTSVGGLGLNLTGADTVIFVDHDWNPMKDLQAMDRAHRLGQRKVVNVYRLIMRGTLEEKIMGLQRFKLNIASSVVTQQNAGLGSMNTGEVLDLFKVSADGDRAGKGKAGAKAAGGPMSAARILEGLDDLPPEDEYADLSLSNFLSKV</sequence>
<proteinExistence type="predicted"/>
<keyword evidence="2" id="KW-0677">Repeat</keyword>
<evidence type="ECO:0000256" key="1">
    <source>
        <dbReference type="ARBA" id="ARBA00004123"/>
    </source>
</evidence>
<evidence type="ECO:0000313" key="13">
    <source>
        <dbReference type="Proteomes" id="UP001164286"/>
    </source>
</evidence>
<dbReference type="CDD" id="cd17999">
    <property type="entry name" value="DEXHc_Mot1"/>
    <property type="match status" value="1"/>
</dbReference>
<organism evidence="12 13">
    <name type="scientific">Dioszegia hungarica</name>
    <dbReference type="NCBI Taxonomy" id="4972"/>
    <lineage>
        <taxon>Eukaryota</taxon>
        <taxon>Fungi</taxon>
        <taxon>Dikarya</taxon>
        <taxon>Basidiomycota</taxon>
        <taxon>Agaricomycotina</taxon>
        <taxon>Tremellomycetes</taxon>
        <taxon>Tremellales</taxon>
        <taxon>Bulleribasidiaceae</taxon>
        <taxon>Dioszegia</taxon>
    </lineage>
</organism>